<dbReference type="Pfam" id="PF00534">
    <property type="entry name" value="Glycos_transf_1"/>
    <property type="match status" value="1"/>
</dbReference>
<evidence type="ECO:0000313" key="2">
    <source>
        <dbReference type="EMBL" id="MBF0935445.1"/>
    </source>
</evidence>
<sequence length="95" mass="10615">HEGLPLVLLEAKQYGLPIVSFACPTGPSEIVSDGRNGYLVAPYDVDLMVNRIQTLIDDADLRQSMSDRSMEDTEKFDKARILAQWQGLIHELLGE</sequence>
<feature type="non-terminal residue" evidence="2">
    <location>
        <position position="1"/>
    </location>
</feature>
<dbReference type="InterPro" id="IPR001296">
    <property type="entry name" value="Glyco_trans_1"/>
</dbReference>
<protein>
    <submittedName>
        <fullName evidence="2">Glycosyltransferase</fullName>
    </submittedName>
</protein>
<dbReference type="PANTHER" id="PTHR12526">
    <property type="entry name" value="GLYCOSYLTRANSFERASE"/>
    <property type="match status" value="1"/>
</dbReference>
<comment type="caution">
    <text evidence="2">The sequence shown here is derived from an EMBL/GenBank/DDBJ whole genome shotgun (WGS) entry which is preliminary data.</text>
</comment>
<organism evidence="2 3">
    <name type="scientific">Abiotrophia defectiva</name>
    <name type="common">Streptococcus defectivus</name>
    <dbReference type="NCBI Taxonomy" id="46125"/>
    <lineage>
        <taxon>Bacteria</taxon>
        <taxon>Bacillati</taxon>
        <taxon>Bacillota</taxon>
        <taxon>Bacilli</taxon>
        <taxon>Lactobacillales</taxon>
        <taxon>Aerococcaceae</taxon>
        <taxon>Abiotrophia</taxon>
    </lineage>
</organism>
<evidence type="ECO:0000259" key="1">
    <source>
        <dbReference type="Pfam" id="PF00534"/>
    </source>
</evidence>
<evidence type="ECO:0000313" key="3">
    <source>
        <dbReference type="Proteomes" id="UP000757900"/>
    </source>
</evidence>
<gene>
    <name evidence="2" type="ORF">HXK00_07395</name>
</gene>
<dbReference type="Gene3D" id="3.40.50.2000">
    <property type="entry name" value="Glycogen Phosphorylase B"/>
    <property type="match status" value="2"/>
</dbReference>
<reference evidence="2" key="1">
    <citation type="submission" date="2020-04" db="EMBL/GenBank/DDBJ databases">
        <title>Deep metagenomics examines the oral microbiome during advanced dental caries in children, revealing novel taxa and co-occurrences with host molecules.</title>
        <authorList>
            <person name="Baker J.L."/>
            <person name="Morton J.T."/>
            <person name="Dinis M."/>
            <person name="Alvarez R."/>
            <person name="Tran N.C."/>
            <person name="Knight R."/>
            <person name="Edlund A."/>
        </authorList>
    </citation>
    <scope>NUCLEOTIDE SEQUENCE</scope>
    <source>
        <strain evidence="2">JCVI_23_bin.16</strain>
    </source>
</reference>
<dbReference type="Proteomes" id="UP000757900">
    <property type="component" value="Unassembled WGS sequence"/>
</dbReference>
<dbReference type="SUPFAM" id="SSF53756">
    <property type="entry name" value="UDP-Glycosyltransferase/glycogen phosphorylase"/>
    <property type="match status" value="1"/>
</dbReference>
<dbReference type="GO" id="GO:0016757">
    <property type="term" value="F:glycosyltransferase activity"/>
    <property type="evidence" value="ECO:0007669"/>
    <property type="project" value="InterPro"/>
</dbReference>
<proteinExistence type="predicted"/>
<accession>A0A929MVK1</accession>
<dbReference type="EMBL" id="JABZFV010000235">
    <property type="protein sequence ID" value="MBF0935445.1"/>
    <property type="molecule type" value="Genomic_DNA"/>
</dbReference>
<dbReference type="PANTHER" id="PTHR12526:SF630">
    <property type="entry name" value="GLYCOSYLTRANSFERASE"/>
    <property type="match status" value="1"/>
</dbReference>
<feature type="domain" description="Glycosyl transferase family 1" evidence="1">
    <location>
        <begin position="2"/>
        <end position="68"/>
    </location>
</feature>
<name>A0A929MVK1_ABIDE</name>
<dbReference type="AlphaFoldDB" id="A0A929MVK1"/>